<evidence type="ECO:0000259" key="1">
    <source>
        <dbReference type="Pfam" id="PF04264"/>
    </source>
</evidence>
<organism evidence="2 3">
    <name type="scientific">Dyadobacter psychrotolerans</name>
    <dbReference type="NCBI Taxonomy" id="2541721"/>
    <lineage>
        <taxon>Bacteria</taxon>
        <taxon>Pseudomonadati</taxon>
        <taxon>Bacteroidota</taxon>
        <taxon>Cytophagia</taxon>
        <taxon>Cytophagales</taxon>
        <taxon>Spirosomataceae</taxon>
        <taxon>Dyadobacter</taxon>
    </lineage>
</organism>
<dbReference type="AlphaFoldDB" id="A0A4R5DIC6"/>
<dbReference type="OrthoDB" id="116832at2"/>
<accession>A0A4R5DIC6</accession>
<dbReference type="InterPro" id="IPR007372">
    <property type="entry name" value="Lipid/polyisoprenoid-bd_YceI"/>
</dbReference>
<proteinExistence type="predicted"/>
<gene>
    <name evidence="2" type="ORF">E0F88_17285</name>
</gene>
<dbReference type="EMBL" id="SMFL01000006">
    <property type="protein sequence ID" value="TDE13659.1"/>
    <property type="molecule type" value="Genomic_DNA"/>
</dbReference>
<keyword evidence="3" id="KW-1185">Reference proteome</keyword>
<dbReference type="SUPFAM" id="SSF101874">
    <property type="entry name" value="YceI-like"/>
    <property type="match status" value="1"/>
</dbReference>
<dbReference type="Proteomes" id="UP000294850">
    <property type="component" value="Unassembled WGS sequence"/>
</dbReference>
<protein>
    <submittedName>
        <fullName evidence="2">YceI family protein</fullName>
    </submittedName>
</protein>
<dbReference type="Gene3D" id="2.40.128.110">
    <property type="entry name" value="Lipid/polyisoprenoid-binding, YceI-like"/>
    <property type="match status" value="1"/>
</dbReference>
<dbReference type="RefSeq" id="WP_131959536.1">
    <property type="nucleotide sequence ID" value="NZ_SMFL01000006.1"/>
</dbReference>
<comment type="caution">
    <text evidence="2">The sequence shown here is derived from an EMBL/GenBank/DDBJ whole genome shotgun (WGS) entry which is preliminary data.</text>
</comment>
<name>A0A4R5DIC6_9BACT</name>
<evidence type="ECO:0000313" key="3">
    <source>
        <dbReference type="Proteomes" id="UP000294850"/>
    </source>
</evidence>
<evidence type="ECO:0000313" key="2">
    <source>
        <dbReference type="EMBL" id="TDE13659.1"/>
    </source>
</evidence>
<dbReference type="InterPro" id="IPR036761">
    <property type="entry name" value="TTHA0802/YceI-like_sf"/>
</dbReference>
<dbReference type="Pfam" id="PF04264">
    <property type="entry name" value="YceI"/>
    <property type="match status" value="1"/>
</dbReference>
<feature type="domain" description="Lipid/polyisoprenoid-binding YceI-like" evidence="1">
    <location>
        <begin position="29"/>
        <end position="182"/>
    </location>
</feature>
<reference evidence="2 3" key="1">
    <citation type="submission" date="2019-03" db="EMBL/GenBank/DDBJ databases">
        <title>Dyadobacter AR-3-6 sp. nov., isolated from arctic soil.</title>
        <authorList>
            <person name="Chaudhary D.K."/>
        </authorList>
    </citation>
    <scope>NUCLEOTIDE SEQUENCE [LARGE SCALE GENOMIC DNA]</scope>
    <source>
        <strain evidence="2 3">AR-3-6</strain>
    </source>
</reference>
<sequence length="189" mass="21297">MKRYFFVVVILTIPAVLCQMGEAFGQSLMYSTSTGNTRFSSETPLENIKAENKKSQAILNTSTGELAIRMNMRDFVFPNKLMQEHFNENYMESEKYPTGTFSGKMDKVIDYSKDGEYETSATGKFTVHGVTKTRTISGKIKIEDGKISVNSDFQVPLADHKIDVPEIVFVKIAQKIDVKAQYVLVPVKK</sequence>